<name>A0A2C6KLZ9_9APIC</name>
<proteinExistence type="predicted"/>
<comment type="caution">
    <text evidence="1">The sequence shown here is derived from an EMBL/GenBank/DDBJ whole genome shotgun (WGS) entry which is preliminary data.</text>
</comment>
<dbReference type="AlphaFoldDB" id="A0A2C6KLZ9"/>
<dbReference type="GeneID" id="94432040"/>
<evidence type="ECO:0000313" key="2">
    <source>
        <dbReference type="Proteomes" id="UP000221165"/>
    </source>
</evidence>
<protein>
    <submittedName>
        <fullName evidence="1">Uncharacterized protein</fullName>
    </submittedName>
</protein>
<accession>A0A2C6KLZ9</accession>
<gene>
    <name evidence="1" type="ORF">CSUI_008704</name>
</gene>
<dbReference type="RefSeq" id="XP_067919195.1">
    <property type="nucleotide sequence ID" value="XM_068068829.1"/>
</dbReference>
<keyword evidence="2" id="KW-1185">Reference proteome</keyword>
<evidence type="ECO:0000313" key="1">
    <source>
        <dbReference type="EMBL" id="PHJ17474.1"/>
    </source>
</evidence>
<sequence>MVSMHRTRIVVCNRCFSMKHMNGDFLMKKIPQKKEFFLRETPSLSMFHLHPLSFSRSRPSGPEERRKGGRGGVSGCHLCMQIFMDLH</sequence>
<dbReference type="EMBL" id="MIGC01004942">
    <property type="protein sequence ID" value="PHJ17474.1"/>
    <property type="molecule type" value="Genomic_DNA"/>
</dbReference>
<dbReference type="Proteomes" id="UP000221165">
    <property type="component" value="Unassembled WGS sequence"/>
</dbReference>
<dbReference type="VEuPathDB" id="ToxoDB:CSUI_008704"/>
<organism evidence="1 2">
    <name type="scientific">Cystoisospora suis</name>
    <dbReference type="NCBI Taxonomy" id="483139"/>
    <lineage>
        <taxon>Eukaryota</taxon>
        <taxon>Sar</taxon>
        <taxon>Alveolata</taxon>
        <taxon>Apicomplexa</taxon>
        <taxon>Conoidasida</taxon>
        <taxon>Coccidia</taxon>
        <taxon>Eucoccidiorida</taxon>
        <taxon>Eimeriorina</taxon>
        <taxon>Sarcocystidae</taxon>
        <taxon>Cystoisospora</taxon>
    </lineage>
</organism>
<reference evidence="1 2" key="1">
    <citation type="journal article" date="2017" name="Int. J. Parasitol.">
        <title>The genome of the protozoan parasite Cystoisospora suis and a reverse vaccinology approach to identify vaccine candidates.</title>
        <authorList>
            <person name="Palmieri N."/>
            <person name="Shrestha A."/>
            <person name="Ruttkowski B."/>
            <person name="Beck T."/>
            <person name="Vogl C."/>
            <person name="Tomley F."/>
            <person name="Blake D.P."/>
            <person name="Joachim A."/>
        </authorList>
    </citation>
    <scope>NUCLEOTIDE SEQUENCE [LARGE SCALE GENOMIC DNA]</scope>
    <source>
        <strain evidence="1 2">Wien I</strain>
    </source>
</reference>